<reference evidence="1 2" key="1">
    <citation type="submission" date="2016-07" db="EMBL/GenBank/DDBJ databases">
        <title>Complete genome sequence of Altererythrobacter namhicola JCM 16345T, containing esterase-encoding genes.</title>
        <authorList>
            <person name="Cheng H."/>
            <person name="Wu Y.-H."/>
            <person name="Jian S.-L."/>
            <person name="Huo Y.-Y."/>
            <person name="Wang C.-S."/>
            <person name="Xu X.-W."/>
        </authorList>
    </citation>
    <scope>NUCLEOTIDE SEQUENCE [LARGE SCALE GENOMIC DNA]</scope>
    <source>
        <strain evidence="1 2">JCM 16345</strain>
    </source>
</reference>
<dbReference type="KEGG" id="anh:A6F65_02166"/>
<accession>A0A1C7DAP9</accession>
<dbReference type="EMBL" id="CP016545">
    <property type="protein sequence ID" value="ANU08452.1"/>
    <property type="molecule type" value="Genomic_DNA"/>
</dbReference>
<evidence type="ECO:0008006" key="3">
    <source>
        <dbReference type="Google" id="ProtNLM"/>
    </source>
</evidence>
<proteinExistence type="predicted"/>
<organism evidence="1 2">
    <name type="scientific">Paraurantiacibacter namhicola</name>
    <dbReference type="NCBI Taxonomy" id="645517"/>
    <lineage>
        <taxon>Bacteria</taxon>
        <taxon>Pseudomonadati</taxon>
        <taxon>Pseudomonadota</taxon>
        <taxon>Alphaproteobacteria</taxon>
        <taxon>Sphingomonadales</taxon>
        <taxon>Erythrobacteraceae</taxon>
        <taxon>Paraurantiacibacter</taxon>
    </lineage>
</organism>
<evidence type="ECO:0000313" key="1">
    <source>
        <dbReference type="EMBL" id="ANU08452.1"/>
    </source>
</evidence>
<dbReference type="PATRIC" id="fig|645517.4.peg.2150"/>
<keyword evidence="2" id="KW-1185">Reference proteome</keyword>
<gene>
    <name evidence="1" type="ORF">A6F65_02166</name>
</gene>
<dbReference type="Proteomes" id="UP000092698">
    <property type="component" value="Chromosome"/>
</dbReference>
<protein>
    <recommendedName>
        <fullName evidence="3">Inovirus Gp2 family protein</fullName>
    </recommendedName>
</protein>
<dbReference type="STRING" id="645517.A6F65_02166"/>
<sequence>MLDAAAFALATGRTFQRHWIIHYGKAGIAAHDGARFVSQVLALASKQARREGGALTALWVRERASEKGEHVHILLHLPAAMRLHGRTRRWIDTAGGTWRAGVSRVRIVGGRLPSGDAAAGEAHAMNAANVLRYFLKAGSQETGKRLGLTRAGCSGRIIGKRCGWTQNIGAAARGRGGPQT</sequence>
<dbReference type="AlphaFoldDB" id="A0A1C7DAP9"/>
<evidence type="ECO:0000313" key="2">
    <source>
        <dbReference type="Proteomes" id="UP000092698"/>
    </source>
</evidence>
<name>A0A1C7DAP9_9SPHN</name>